<feature type="transmembrane region" description="Helical" evidence="11">
    <location>
        <begin position="175"/>
        <end position="196"/>
    </location>
</feature>
<dbReference type="InterPro" id="IPR050428">
    <property type="entry name" value="TCS_sensor_his_kinase"/>
</dbReference>
<evidence type="ECO:0000256" key="8">
    <source>
        <dbReference type="ARBA" id="ARBA00022989"/>
    </source>
</evidence>
<proteinExistence type="predicted"/>
<keyword evidence="10 11" id="KW-0472">Membrane</keyword>
<evidence type="ECO:0000256" key="3">
    <source>
        <dbReference type="ARBA" id="ARBA00012438"/>
    </source>
</evidence>
<accession>A0A7W7CIU2</accession>
<dbReference type="InterPro" id="IPR003661">
    <property type="entry name" value="HisK_dim/P_dom"/>
</dbReference>
<dbReference type="RefSeq" id="WP_185009012.1">
    <property type="nucleotide sequence ID" value="NZ_BAAAUI010000076.1"/>
</dbReference>
<evidence type="ECO:0000256" key="6">
    <source>
        <dbReference type="ARBA" id="ARBA00022692"/>
    </source>
</evidence>
<dbReference type="SUPFAM" id="SSF55874">
    <property type="entry name" value="ATPase domain of HSP90 chaperone/DNA topoisomerase II/histidine kinase"/>
    <property type="match status" value="1"/>
</dbReference>
<evidence type="ECO:0000256" key="5">
    <source>
        <dbReference type="ARBA" id="ARBA00022679"/>
    </source>
</evidence>
<dbReference type="InterPro" id="IPR004358">
    <property type="entry name" value="Sig_transdc_His_kin-like_C"/>
</dbReference>
<evidence type="ECO:0000313" key="13">
    <source>
        <dbReference type="EMBL" id="MBB4682018.1"/>
    </source>
</evidence>
<dbReference type="GO" id="GO:0005886">
    <property type="term" value="C:plasma membrane"/>
    <property type="evidence" value="ECO:0007669"/>
    <property type="project" value="UniProtKB-SubCell"/>
</dbReference>
<keyword evidence="7 13" id="KW-0418">Kinase</keyword>
<keyword evidence="5" id="KW-0808">Transferase</keyword>
<comment type="catalytic activity">
    <reaction evidence="1">
        <text>ATP + protein L-histidine = ADP + protein N-phospho-L-histidine.</text>
        <dbReference type="EC" id="2.7.13.3"/>
    </reaction>
</comment>
<evidence type="ECO:0000256" key="11">
    <source>
        <dbReference type="SAM" id="Phobius"/>
    </source>
</evidence>
<dbReference type="CDD" id="cd00082">
    <property type="entry name" value="HisKA"/>
    <property type="match status" value="1"/>
</dbReference>
<dbReference type="PANTHER" id="PTHR45436">
    <property type="entry name" value="SENSOR HISTIDINE KINASE YKOH"/>
    <property type="match status" value="1"/>
</dbReference>
<protein>
    <recommendedName>
        <fullName evidence="3">histidine kinase</fullName>
        <ecNumber evidence="3">2.7.13.3</ecNumber>
    </recommendedName>
</protein>
<gene>
    <name evidence="13" type="ORF">HNR67_008136</name>
</gene>
<keyword evidence="6 11" id="KW-0812">Transmembrane</keyword>
<dbReference type="InterPro" id="IPR003594">
    <property type="entry name" value="HATPase_dom"/>
</dbReference>
<feature type="transmembrane region" description="Helical" evidence="11">
    <location>
        <begin position="15"/>
        <end position="36"/>
    </location>
</feature>
<sequence>MTTTSAEGLHRLRRLLTLLFTVLNAAGLILFAYLVIREDRQQGEQAMDAELRQTGAVVARLVTYEDKLDTGMLGGDQLDNACPQITVLERHPDSTWTTTSTSKRVCATLAETMLTSLARQSVDTRSVINSYQRGTGGELLRVSVAALKLPGERYVGAVVTAMDAREVEDRHDRRVLIVLVVGTLLLGACALAGHIFSGRAMRPAVDALAQQEALLGDIAHDLRKPVAALRALAETALRNPDQHAELLPRAVRLSARMGGIIEGLLMRARFAAGVQELARQPIWLDQLVAGVVEDTQPEGARITLTTTPSKVSADPVLVQRAVANLIGNALQHGRQPGETAVVHVHVTDNRITVADRGPGIDAERAELALDRFTSGGGSSGLGLAIVRWVAQAHGGTLRVYNAEQGGAIFELELPSGD</sequence>
<dbReference type="Gene3D" id="3.30.565.10">
    <property type="entry name" value="Histidine kinase-like ATPase, C-terminal domain"/>
    <property type="match status" value="1"/>
</dbReference>
<dbReference type="AlphaFoldDB" id="A0A7W7CIU2"/>
<feature type="domain" description="Histidine kinase" evidence="12">
    <location>
        <begin position="217"/>
        <end position="417"/>
    </location>
</feature>
<keyword evidence="14" id="KW-1185">Reference proteome</keyword>
<dbReference type="Pfam" id="PF00512">
    <property type="entry name" value="HisKA"/>
    <property type="match status" value="1"/>
</dbReference>
<dbReference type="EMBL" id="JACHMH010000001">
    <property type="protein sequence ID" value="MBB4682018.1"/>
    <property type="molecule type" value="Genomic_DNA"/>
</dbReference>
<evidence type="ECO:0000256" key="4">
    <source>
        <dbReference type="ARBA" id="ARBA00022553"/>
    </source>
</evidence>
<evidence type="ECO:0000256" key="10">
    <source>
        <dbReference type="ARBA" id="ARBA00023136"/>
    </source>
</evidence>
<comment type="subcellular location">
    <subcellularLocation>
        <location evidence="2">Cell membrane</location>
    </subcellularLocation>
</comment>
<dbReference type="InterPro" id="IPR005467">
    <property type="entry name" value="His_kinase_dom"/>
</dbReference>
<keyword evidence="8 11" id="KW-1133">Transmembrane helix</keyword>
<dbReference type="PANTHER" id="PTHR45436:SF5">
    <property type="entry name" value="SENSOR HISTIDINE KINASE TRCS"/>
    <property type="match status" value="1"/>
</dbReference>
<comment type="caution">
    <text evidence="13">The sequence shown here is derived from an EMBL/GenBank/DDBJ whole genome shotgun (WGS) entry which is preliminary data.</text>
</comment>
<dbReference type="PROSITE" id="PS50109">
    <property type="entry name" value="HIS_KIN"/>
    <property type="match status" value="1"/>
</dbReference>
<dbReference type="InterPro" id="IPR036890">
    <property type="entry name" value="HATPase_C_sf"/>
</dbReference>
<dbReference type="CDD" id="cd00075">
    <property type="entry name" value="HATPase"/>
    <property type="match status" value="1"/>
</dbReference>
<dbReference type="Gene3D" id="1.10.287.130">
    <property type="match status" value="1"/>
</dbReference>
<dbReference type="Pfam" id="PF02518">
    <property type="entry name" value="HATPase_c"/>
    <property type="match status" value="1"/>
</dbReference>
<dbReference type="SMART" id="SM00388">
    <property type="entry name" value="HisKA"/>
    <property type="match status" value="1"/>
</dbReference>
<dbReference type="SUPFAM" id="SSF47384">
    <property type="entry name" value="Homodimeric domain of signal transducing histidine kinase"/>
    <property type="match status" value="1"/>
</dbReference>
<name>A0A7W7CIU2_9PSEU</name>
<evidence type="ECO:0000256" key="7">
    <source>
        <dbReference type="ARBA" id="ARBA00022777"/>
    </source>
</evidence>
<evidence type="ECO:0000313" key="14">
    <source>
        <dbReference type="Proteomes" id="UP000533598"/>
    </source>
</evidence>
<organism evidence="13 14">
    <name type="scientific">Crossiella cryophila</name>
    <dbReference type="NCBI Taxonomy" id="43355"/>
    <lineage>
        <taxon>Bacteria</taxon>
        <taxon>Bacillati</taxon>
        <taxon>Actinomycetota</taxon>
        <taxon>Actinomycetes</taxon>
        <taxon>Pseudonocardiales</taxon>
        <taxon>Pseudonocardiaceae</taxon>
        <taxon>Crossiella</taxon>
    </lineage>
</organism>
<dbReference type="GO" id="GO:0000155">
    <property type="term" value="F:phosphorelay sensor kinase activity"/>
    <property type="evidence" value="ECO:0007669"/>
    <property type="project" value="InterPro"/>
</dbReference>
<keyword evidence="9" id="KW-0902">Two-component regulatory system</keyword>
<keyword evidence="4" id="KW-0597">Phosphoprotein</keyword>
<dbReference type="SMART" id="SM00387">
    <property type="entry name" value="HATPase_c"/>
    <property type="match status" value="1"/>
</dbReference>
<reference evidence="13 14" key="1">
    <citation type="submission" date="2020-08" db="EMBL/GenBank/DDBJ databases">
        <title>Sequencing the genomes of 1000 actinobacteria strains.</title>
        <authorList>
            <person name="Klenk H.-P."/>
        </authorList>
    </citation>
    <scope>NUCLEOTIDE SEQUENCE [LARGE SCALE GENOMIC DNA]</scope>
    <source>
        <strain evidence="13 14">DSM 44230</strain>
    </source>
</reference>
<evidence type="ECO:0000259" key="12">
    <source>
        <dbReference type="PROSITE" id="PS50109"/>
    </source>
</evidence>
<dbReference type="EC" id="2.7.13.3" evidence="3"/>
<dbReference type="Proteomes" id="UP000533598">
    <property type="component" value="Unassembled WGS sequence"/>
</dbReference>
<dbReference type="InterPro" id="IPR036097">
    <property type="entry name" value="HisK_dim/P_sf"/>
</dbReference>
<dbReference type="PRINTS" id="PR00344">
    <property type="entry name" value="BCTRLSENSOR"/>
</dbReference>
<evidence type="ECO:0000256" key="9">
    <source>
        <dbReference type="ARBA" id="ARBA00023012"/>
    </source>
</evidence>
<evidence type="ECO:0000256" key="2">
    <source>
        <dbReference type="ARBA" id="ARBA00004236"/>
    </source>
</evidence>
<evidence type="ECO:0000256" key="1">
    <source>
        <dbReference type="ARBA" id="ARBA00000085"/>
    </source>
</evidence>